<reference evidence="4" key="1">
    <citation type="submission" date="2016-10" db="EMBL/GenBank/DDBJ databases">
        <authorList>
            <person name="Varghese N."/>
            <person name="Submissions S."/>
        </authorList>
    </citation>
    <scope>NUCLEOTIDE SEQUENCE [LARGE SCALE GENOMIC DNA]</scope>
    <source>
        <strain evidence="4">BL9</strain>
    </source>
</reference>
<keyword evidence="2" id="KW-0460">Magnesium</keyword>
<keyword evidence="4" id="KW-1185">Reference proteome</keyword>
<dbReference type="InterPro" id="IPR051400">
    <property type="entry name" value="HAD-like_hydrolase"/>
</dbReference>
<evidence type="ECO:0000256" key="1">
    <source>
        <dbReference type="ARBA" id="ARBA00022801"/>
    </source>
</evidence>
<dbReference type="InterPro" id="IPR023214">
    <property type="entry name" value="HAD_sf"/>
</dbReference>
<dbReference type="SFLD" id="SFLDS00003">
    <property type="entry name" value="Haloacid_Dehalogenase"/>
    <property type="match status" value="1"/>
</dbReference>
<gene>
    <name evidence="3" type="ORF">SAMN05720606_10374</name>
</gene>
<dbReference type="EMBL" id="FMVM01000003">
    <property type="protein sequence ID" value="SCY19557.1"/>
    <property type="molecule type" value="Genomic_DNA"/>
</dbReference>
<dbReference type="InterPro" id="IPR036412">
    <property type="entry name" value="HAD-like_sf"/>
</dbReference>
<dbReference type="SFLD" id="SFLDG01129">
    <property type="entry name" value="C1.5:_HAD__Beta-PGM__Phosphata"/>
    <property type="match status" value="1"/>
</dbReference>
<accession>A0A1G5DY59</accession>
<dbReference type="Proteomes" id="UP000198538">
    <property type="component" value="Unassembled WGS sequence"/>
</dbReference>
<dbReference type="InterPro" id="IPR023198">
    <property type="entry name" value="PGP-like_dom2"/>
</dbReference>
<evidence type="ECO:0000313" key="4">
    <source>
        <dbReference type="Proteomes" id="UP000198538"/>
    </source>
</evidence>
<dbReference type="AlphaFoldDB" id="A0A1G5DY59"/>
<protein>
    <submittedName>
        <fullName evidence="3">Putative hydrolase of the HAD superfamily</fullName>
    </submittedName>
</protein>
<dbReference type="Pfam" id="PF13419">
    <property type="entry name" value="HAD_2"/>
    <property type="match status" value="1"/>
</dbReference>
<evidence type="ECO:0000256" key="2">
    <source>
        <dbReference type="ARBA" id="ARBA00022842"/>
    </source>
</evidence>
<dbReference type="InterPro" id="IPR041492">
    <property type="entry name" value="HAD_2"/>
</dbReference>
<proteinExistence type="predicted"/>
<name>A0A1G5DY59_9BACL</name>
<dbReference type="Gene3D" id="3.40.50.1000">
    <property type="entry name" value="HAD superfamily/HAD-like"/>
    <property type="match status" value="1"/>
</dbReference>
<dbReference type="STRING" id="582692.SAMN05720606_10374"/>
<keyword evidence="1 3" id="KW-0378">Hydrolase</keyword>
<dbReference type="GO" id="GO:0016787">
    <property type="term" value="F:hydrolase activity"/>
    <property type="evidence" value="ECO:0007669"/>
    <property type="project" value="UniProtKB-KW"/>
</dbReference>
<evidence type="ECO:0000313" key="3">
    <source>
        <dbReference type="EMBL" id="SCY19557.1"/>
    </source>
</evidence>
<dbReference type="SUPFAM" id="SSF56784">
    <property type="entry name" value="HAD-like"/>
    <property type="match status" value="1"/>
</dbReference>
<sequence>MIRRQAQARSELALTLLKQHILFDLDDTLVYCNKYFNLVLGEFFENMQQWFDGHALTTQQIREKQLEIDVTGVNKVGFASHHFPQSLIDTYRYFSKKYARVTSTKEETYLSKLGMSVYTQEVEPYPHMVETLEELKSAGHSLYLYTGGETVIQQRKIDQMKLSIYFDDRIYIRQHKNIEALEGILSKGPFDRRATWMIGNSLRTDIMPAVNAGIHSIYIKQPNEWQYNIVELQPNPETSMYTITALEEVPKVIHEDIEQKQQKRTLG</sequence>
<dbReference type="Gene3D" id="1.10.150.240">
    <property type="entry name" value="Putative phosphatase, domain 2"/>
    <property type="match status" value="1"/>
</dbReference>
<dbReference type="PANTHER" id="PTHR46470">
    <property type="entry name" value="N-ACYLNEURAMINATE-9-PHOSPHATASE"/>
    <property type="match status" value="1"/>
</dbReference>
<organism evidence="3 4">
    <name type="scientific">Paenibacillus polysaccharolyticus</name>
    <dbReference type="NCBI Taxonomy" id="582692"/>
    <lineage>
        <taxon>Bacteria</taxon>
        <taxon>Bacillati</taxon>
        <taxon>Bacillota</taxon>
        <taxon>Bacilli</taxon>
        <taxon>Bacillales</taxon>
        <taxon>Paenibacillaceae</taxon>
        <taxon>Paenibacillus</taxon>
    </lineage>
</organism>